<dbReference type="Pfam" id="PF19263">
    <property type="entry name" value="DUF5906"/>
    <property type="match status" value="1"/>
</dbReference>
<dbReference type="GO" id="GO:0016787">
    <property type="term" value="F:hydrolase activity"/>
    <property type="evidence" value="ECO:0007669"/>
    <property type="project" value="UniProtKB-KW"/>
</dbReference>
<dbReference type="SUPFAM" id="SSF52540">
    <property type="entry name" value="P-loop containing nucleoside triphosphate hydrolases"/>
    <property type="match status" value="1"/>
</dbReference>
<evidence type="ECO:0000313" key="6">
    <source>
        <dbReference type="Proteomes" id="UP000033111"/>
    </source>
</evidence>
<organism evidence="5 6">
    <name type="scientific">Methanosarcina siciliae T4/M</name>
    <dbReference type="NCBI Taxonomy" id="1434120"/>
    <lineage>
        <taxon>Archaea</taxon>
        <taxon>Methanobacteriati</taxon>
        <taxon>Methanobacteriota</taxon>
        <taxon>Stenosarchaea group</taxon>
        <taxon>Methanomicrobia</taxon>
        <taxon>Methanosarcinales</taxon>
        <taxon>Methanosarcinaceae</taxon>
        <taxon>Methanosarcina</taxon>
    </lineage>
</organism>
<dbReference type="InterPro" id="IPR051620">
    <property type="entry name" value="ORF904-like_C"/>
</dbReference>
<dbReference type="InterPro" id="IPR006500">
    <property type="entry name" value="Helicase_put_C_phage/plasmid"/>
</dbReference>
<dbReference type="Proteomes" id="UP000033111">
    <property type="component" value="Chromosome"/>
</dbReference>
<feature type="domain" description="SF3 helicase" evidence="4">
    <location>
        <begin position="92"/>
        <end position="249"/>
    </location>
</feature>
<dbReference type="Gene3D" id="3.40.50.300">
    <property type="entry name" value="P-loop containing nucleotide triphosphate hydrolases"/>
    <property type="match status" value="1"/>
</dbReference>
<proteinExistence type="predicted"/>
<protein>
    <submittedName>
        <fullName evidence="5">DNA primase/helicase, phage-associated</fullName>
    </submittedName>
</protein>
<dbReference type="PANTHER" id="PTHR35372">
    <property type="entry name" value="ATP BINDING PROTEIN-RELATED"/>
    <property type="match status" value="1"/>
</dbReference>
<dbReference type="NCBIfam" id="TIGR01613">
    <property type="entry name" value="primase_Cterm"/>
    <property type="match status" value="1"/>
</dbReference>
<sequence length="438" mass="50364">MITVVGMEAICHDSSLNRRRMDFTAIPSTYLNKSPERLIVNNGILDVLTGDLADHTPAEMYTMRINVNYDPDVEIPDTFEKYLTSTFKGVEWQIPIIQEMIGYCLYKKYFIEKFFFLVGNGSNGKSVMINLITRLLGQENISAMDIHEICYPKDIHSLKSLHGKLANLCGETGDADIKNLGKLKKVTGRDLIRSRDLYKSWIEFYNFAKIIVSMNNPPTIKDGIKGAKRRLVIITFPNEFNLGINADENLEDKLFTPESLTGVLNWALTGLHRLIENGKFSDPRTEAQITNRYEKISGPVKCFVEAHIDEIDRGYLNEKTGKIEYSDYGWKIVFEKSRLTFAEIYEAYVKYAKKQALPIPKQADIIKCVTDECIRLEYAYLITRDRYEKDEDGKPRPWYEYFKGLKLCGTESLDSDEITLFDEEPEKFDEEPENSATV</sequence>
<dbReference type="InterPro" id="IPR014015">
    <property type="entry name" value="Helicase_SF3_DNA-vir"/>
</dbReference>
<evidence type="ECO:0000313" key="5">
    <source>
        <dbReference type="EMBL" id="AKB27939.1"/>
    </source>
</evidence>
<dbReference type="KEGG" id="msw:MSSIT_1220"/>
<dbReference type="PANTHER" id="PTHR35372:SF2">
    <property type="entry name" value="SF3 HELICASE DOMAIN-CONTAINING PROTEIN"/>
    <property type="match status" value="1"/>
</dbReference>
<reference evidence="5 6" key="1">
    <citation type="submission" date="2014-07" db="EMBL/GenBank/DDBJ databases">
        <title>Methanogenic archaea and the global carbon cycle.</title>
        <authorList>
            <person name="Henriksen J.R."/>
            <person name="Luke J."/>
            <person name="Reinhart S."/>
            <person name="Benedict M.N."/>
            <person name="Youngblut N.D."/>
            <person name="Metcalf M.E."/>
            <person name="Whitaker R.J."/>
            <person name="Metcalf W.W."/>
        </authorList>
    </citation>
    <scope>NUCLEOTIDE SEQUENCE [LARGE SCALE GENOMIC DNA]</scope>
    <source>
        <strain evidence="5 6">T4/M</strain>
    </source>
</reference>
<dbReference type="PATRIC" id="fig|1434120.4.peg.1550"/>
<dbReference type="EMBL" id="CP009506">
    <property type="protein sequence ID" value="AKB27939.1"/>
    <property type="molecule type" value="Genomic_DNA"/>
</dbReference>
<evidence type="ECO:0000256" key="1">
    <source>
        <dbReference type="ARBA" id="ARBA00022741"/>
    </source>
</evidence>
<dbReference type="InterPro" id="IPR014818">
    <property type="entry name" value="Phage/plasmid_primase_P4_C"/>
</dbReference>
<dbReference type="RefSeq" id="WP_082088897.1">
    <property type="nucleotide sequence ID" value="NZ_CP009506.1"/>
</dbReference>
<evidence type="ECO:0000256" key="2">
    <source>
        <dbReference type="ARBA" id="ARBA00022801"/>
    </source>
</evidence>
<dbReference type="GeneID" id="24860018"/>
<dbReference type="GO" id="GO:0005524">
    <property type="term" value="F:ATP binding"/>
    <property type="evidence" value="ECO:0007669"/>
    <property type="project" value="UniProtKB-KW"/>
</dbReference>
<dbReference type="AlphaFoldDB" id="A0A0E3P365"/>
<dbReference type="Pfam" id="PF08706">
    <property type="entry name" value="D5_N"/>
    <property type="match status" value="1"/>
</dbReference>
<keyword evidence="5" id="KW-0347">Helicase</keyword>
<evidence type="ECO:0000256" key="3">
    <source>
        <dbReference type="ARBA" id="ARBA00022840"/>
    </source>
</evidence>
<accession>A0A0E3P365</accession>
<keyword evidence="3" id="KW-0067">ATP-binding</keyword>
<dbReference type="OrthoDB" id="271668at2157"/>
<dbReference type="InterPro" id="IPR027417">
    <property type="entry name" value="P-loop_NTPase"/>
</dbReference>
<dbReference type="GO" id="GO:0004386">
    <property type="term" value="F:helicase activity"/>
    <property type="evidence" value="ECO:0007669"/>
    <property type="project" value="UniProtKB-KW"/>
</dbReference>
<keyword evidence="6" id="KW-1185">Reference proteome</keyword>
<dbReference type="PROSITE" id="PS51206">
    <property type="entry name" value="SF3_HELICASE_1"/>
    <property type="match status" value="1"/>
</dbReference>
<dbReference type="InterPro" id="IPR045455">
    <property type="entry name" value="NrS-1_pol-like_helicase"/>
</dbReference>
<dbReference type="HOGENOM" id="CLU_625027_0_0_2"/>
<gene>
    <name evidence="5" type="ORF">MSSIT_1220</name>
</gene>
<evidence type="ECO:0000259" key="4">
    <source>
        <dbReference type="PROSITE" id="PS51206"/>
    </source>
</evidence>
<name>A0A0E3P365_9EURY</name>
<keyword evidence="1" id="KW-0547">Nucleotide-binding</keyword>
<keyword evidence="2" id="KW-0378">Hydrolase</keyword>